<accession>A0A5B7EXF4</accession>
<evidence type="ECO:0000313" key="1">
    <source>
        <dbReference type="EMBL" id="MPC38892.1"/>
    </source>
</evidence>
<sequence>MKLRLEKPNEEDKVTAQAEKLEMPELTVSGTIRYAGTVGDLQVVLAQEKFGNHCPIATSATTYSYS</sequence>
<comment type="caution">
    <text evidence="1">The sequence shown here is derived from an EMBL/GenBank/DDBJ whole genome shotgun (WGS) entry which is preliminary data.</text>
</comment>
<protein>
    <submittedName>
        <fullName evidence="1">Uncharacterized protein</fullName>
    </submittedName>
</protein>
<proteinExistence type="predicted"/>
<evidence type="ECO:0000313" key="2">
    <source>
        <dbReference type="Proteomes" id="UP000324222"/>
    </source>
</evidence>
<dbReference type="AlphaFoldDB" id="A0A5B7EXF4"/>
<dbReference type="EMBL" id="VSRR010004204">
    <property type="protein sequence ID" value="MPC38892.1"/>
    <property type="molecule type" value="Genomic_DNA"/>
</dbReference>
<keyword evidence="2" id="KW-1185">Reference proteome</keyword>
<gene>
    <name evidence="1" type="ORF">E2C01_032409</name>
</gene>
<organism evidence="1 2">
    <name type="scientific">Portunus trituberculatus</name>
    <name type="common">Swimming crab</name>
    <name type="synonym">Neptunus trituberculatus</name>
    <dbReference type="NCBI Taxonomy" id="210409"/>
    <lineage>
        <taxon>Eukaryota</taxon>
        <taxon>Metazoa</taxon>
        <taxon>Ecdysozoa</taxon>
        <taxon>Arthropoda</taxon>
        <taxon>Crustacea</taxon>
        <taxon>Multicrustacea</taxon>
        <taxon>Malacostraca</taxon>
        <taxon>Eumalacostraca</taxon>
        <taxon>Eucarida</taxon>
        <taxon>Decapoda</taxon>
        <taxon>Pleocyemata</taxon>
        <taxon>Brachyura</taxon>
        <taxon>Eubrachyura</taxon>
        <taxon>Portunoidea</taxon>
        <taxon>Portunidae</taxon>
        <taxon>Portuninae</taxon>
        <taxon>Portunus</taxon>
    </lineage>
</organism>
<dbReference type="Proteomes" id="UP000324222">
    <property type="component" value="Unassembled WGS sequence"/>
</dbReference>
<reference evidence="1 2" key="1">
    <citation type="submission" date="2019-05" db="EMBL/GenBank/DDBJ databases">
        <title>Another draft genome of Portunus trituberculatus and its Hox gene families provides insights of decapod evolution.</title>
        <authorList>
            <person name="Jeong J.-H."/>
            <person name="Song I."/>
            <person name="Kim S."/>
            <person name="Choi T."/>
            <person name="Kim D."/>
            <person name="Ryu S."/>
            <person name="Kim W."/>
        </authorList>
    </citation>
    <scope>NUCLEOTIDE SEQUENCE [LARGE SCALE GENOMIC DNA]</scope>
    <source>
        <tissue evidence="1">Muscle</tissue>
    </source>
</reference>
<name>A0A5B7EXF4_PORTR</name>